<accession>W1NR06</accession>
<feature type="region of interest" description="Disordered" evidence="1">
    <location>
        <begin position="1"/>
        <end position="22"/>
    </location>
</feature>
<sequence length="132" mass="16064">MGSSTVSQHLVSEENRHHCQKRSLRGEQHINILKLKELRDCQRNTIERFRHRSRLSRCRLRGRPLRHHQADGSEVGAEYHWGRQTNIRAEEGCSRFFYCGRKEERLERLGKRSESEQWRRNERRGFHSMIWR</sequence>
<reference evidence="3" key="1">
    <citation type="journal article" date="2013" name="Science">
        <title>The Amborella genome and the evolution of flowering plants.</title>
        <authorList>
            <consortium name="Amborella Genome Project"/>
        </authorList>
    </citation>
    <scope>NUCLEOTIDE SEQUENCE [LARGE SCALE GENOMIC DNA]</scope>
</reference>
<evidence type="ECO:0000313" key="3">
    <source>
        <dbReference type="Proteomes" id="UP000017836"/>
    </source>
</evidence>
<organism evidence="2 3">
    <name type="scientific">Amborella trichopoda</name>
    <dbReference type="NCBI Taxonomy" id="13333"/>
    <lineage>
        <taxon>Eukaryota</taxon>
        <taxon>Viridiplantae</taxon>
        <taxon>Streptophyta</taxon>
        <taxon>Embryophyta</taxon>
        <taxon>Tracheophyta</taxon>
        <taxon>Spermatophyta</taxon>
        <taxon>Magnoliopsida</taxon>
        <taxon>Amborellales</taxon>
        <taxon>Amborellaceae</taxon>
        <taxon>Amborella</taxon>
    </lineage>
</organism>
<gene>
    <name evidence="2" type="ORF">AMTR_s00095p00153340</name>
</gene>
<proteinExistence type="predicted"/>
<keyword evidence="3" id="KW-1185">Reference proteome</keyword>
<dbReference type="EMBL" id="KI395483">
    <property type="protein sequence ID" value="ERM98227.1"/>
    <property type="molecule type" value="Genomic_DNA"/>
</dbReference>
<evidence type="ECO:0000313" key="2">
    <source>
        <dbReference type="EMBL" id="ERM98227.1"/>
    </source>
</evidence>
<dbReference type="AlphaFoldDB" id="W1NR06"/>
<feature type="compositionally biased region" description="Polar residues" evidence="1">
    <location>
        <begin position="1"/>
        <end position="10"/>
    </location>
</feature>
<dbReference type="HOGENOM" id="CLU_1919912_0_0_1"/>
<name>W1NR06_AMBTC</name>
<evidence type="ECO:0000256" key="1">
    <source>
        <dbReference type="SAM" id="MobiDB-lite"/>
    </source>
</evidence>
<protein>
    <submittedName>
        <fullName evidence="2">Uncharacterized protein</fullName>
    </submittedName>
</protein>
<dbReference type="Proteomes" id="UP000017836">
    <property type="component" value="Unassembled WGS sequence"/>
</dbReference>
<dbReference type="Gramene" id="ERM98227">
    <property type="protein sequence ID" value="ERM98227"/>
    <property type="gene ID" value="AMTR_s00095p00153340"/>
</dbReference>